<protein>
    <recommendedName>
        <fullName evidence="3">DUF1677 domain-containing protein</fullName>
    </recommendedName>
</protein>
<keyword evidence="2" id="KW-1185">Reference proteome</keyword>
<name>A0A2I0B9K6_9ASPA</name>
<organism evidence="1 2">
    <name type="scientific">Apostasia shenzhenica</name>
    <dbReference type="NCBI Taxonomy" id="1088818"/>
    <lineage>
        <taxon>Eukaryota</taxon>
        <taxon>Viridiplantae</taxon>
        <taxon>Streptophyta</taxon>
        <taxon>Embryophyta</taxon>
        <taxon>Tracheophyta</taxon>
        <taxon>Spermatophyta</taxon>
        <taxon>Magnoliopsida</taxon>
        <taxon>Liliopsida</taxon>
        <taxon>Asparagales</taxon>
        <taxon>Orchidaceae</taxon>
        <taxon>Apostasioideae</taxon>
        <taxon>Apostasia</taxon>
    </lineage>
</organism>
<gene>
    <name evidence="1" type="ORF">AXF42_Ash007225</name>
</gene>
<evidence type="ECO:0008006" key="3">
    <source>
        <dbReference type="Google" id="ProtNLM"/>
    </source>
</evidence>
<evidence type="ECO:0000313" key="2">
    <source>
        <dbReference type="Proteomes" id="UP000236161"/>
    </source>
</evidence>
<dbReference type="Pfam" id="PF07911">
    <property type="entry name" value="DUF1677"/>
    <property type="match status" value="1"/>
</dbReference>
<dbReference type="InterPro" id="IPR012876">
    <property type="entry name" value="DUF1677_pln"/>
</dbReference>
<dbReference type="STRING" id="1088818.A0A2I0B9K6"/>
<dbReference type="Proteomes" id="UP000236161">
    <property type="component" value="Unassembled WGS sequence"/>
</dbReference>
<proteinExistence type="predicted"/>
<reference evidence="1 2" key="1">
    <citation type="journal article" date="2017" name="Nature">
        <title>The Apostasia genome and the evolution of orchids.</title>
        <authorList>
            <person name="Zhang G.Q."/>
            <person name="Liu K.W."/>
            <person name="Li Z."/>
            <person name="Lohaus R."/>
            <person name="Hsiao Y.Y."/>
            <person name="Niu S.C."/>
            <person name="Wang J.Y."/>
            <person name="Lin Y.C."/>
            <person name="Xu Q."/>
            <person name="Chen L.J."/>
            <person name="Yoshida K."/>
            <person name="Fujiwara S."/>
            <person name="Wang Z.W."/>
            <person name="Zhang Y.Q."/>
            <person name="Mitsuda N."/>
            <person name="Wang M."/>
            <person name="Liu G.H."/>
            <person name="Pecoraro L."/>
            <person name="Huang H.X."/>
            <person name="Xiao X.J."/>
            <person name="Lin M."/>
            <person name="Wu X.Y."/>
            <person name="Wu W.L."/>
            <person name="Chen Y.Y."/>
            <person name="Chang S.B."/>
            <person name="Sakamoto S."/>
            <person name="Ohme-Takagi M."/>
            <person name="Yagi M."/>
            <person name="Zeng S.J."/>
            <person name="Shen C.Y."/>
            <person name="Yeh C.M."/>
            <person name="Luo Y.B."/>
            <person name="Tsai W.C."/>
            <person name="Van de Peer Y."/>
            <person name="Liu Z.J."/>
        </authorList>
    </citation>
    <scope>NUCLEOTIDE SEQUENCE [LARGE SCALE GENOMIC DNA]</scope>
    <source>
        <strain evidence="2">cv. Shenzhen</strain>
        <tissue evidence="1">Stem</tissue>
    </source>
</reference>
<dbReference type="PANTHER" id="PTHR33108">
    <property type="entry name" value="OS01G0745000 PROTEIN"/>
    <property type="match status" value="1"/>
</dbReference>
<sequence>MAPNGDVLLSTQGAVCDGGGAPPFSRSSFSAGGGRKAETQSMTGLQRAMSDLSFELSKEDAAAGCGKLPAVSEVQEARCECCGMSEEFTPAYIRRVREKFAGRWICGLCSEAVKEEMEKKGSRKEDAINAHMSACSRFSRFGRTHPVLYQAEAMREILRKCSSCSWDERRRRLPPAAGKKGGIARTSSCFPAITR</sequence>
<dbReference type="OrthoDB" id="673856at2759"/>
<dbReference type="PANTHER" id="PTHR33108:SF51">
    <property type="entry name" value="DUF1677 FAMILY PROTEIN (DUF1677)"/>
    <property type="match status" value="1"/>
</dbReference>
<accession>A0A2I0B9K6</accession>
<evidence type="ECO:0000313" key="1">
    <source>
        <dbReference type="EMBL" id="PKA64480.1"/>
    </source>
</evidence>
<dbReference type="EMBL" id="KZ451903">
    <property type="protein sequence ID" value="PKA64480.1"/>
    <property type="molecule type" value="Genomic_DNA"/>
</dbReference>
<dbReference type="AlphaFoldDB" id="A0A2I0B9K6"/>